<protein>
    <recommendedName>
        <fullName evidence="3">Flagellar basal-body/hook protein C-terminal domain-containing protein</fullName>
    </recommendedName>
</protein>
<gene>
    <name evidence="1" type="ORF">OCOJLMKI_2215</name>
</gene>
<reference evidence="1" key="1">
    <citation type="journal article" date="2021" name="Front. Microbiol.">
        <title>Comprehensive Comparative Genomics and Phenotyping of Methylobacterium Species.</title>
        <authorList>
            <person name="Alessa O."/>
            <person name="Ogura Y."/>
            <person name="Fujitani Y."/>
            <person name="Takami H."/>
            <person name="Hayashi T."/>
            <person name="Sahin N."/>
            <person name="Tani A."/>
        </authorList>
    </citation>
    <scope>NUCLEOTIDE SEQUENCE</scope>
    <source>
        <strain evidence="1">DSM 19015</strain>
    </source>
</reference>
<dbReference type="EMBL" id="BPQP01000032">
    <property type="protein sequence ID" value="GJD95007.1"/>
    <property type="molecule type" value="Genomic_DNA"/>
</dbReference>
<reference evidence="1" key="2">
    <citation type="submission" date="2021-08" db="EMBL/GenBank/DDBJ databases">
        <authorList>
            <person name="Tani A."/>
            <person name="Ola A."/>
            <person name="Ogura Y."/>
            <person name="Katsura K."/>
            <person name="Hayashi T."/>
        </authorList>
    </citation>
    <scope>NUCLEOTIDE SEQUENCE</scope>
    <source>
        <strain evidence="1">DSM 19015</strain>
    </source>
</reference>
<organism evidence="1 2">
    <name type="scientific">Methylobacterium iners</name>
    <dbReference type="NCBI Taxonomy" id="418707"/>
    <lineage>
        <taxon>Bacteria</taxon>
        <taxon>Pseudomonadati</taxon>
        <taxon>Pseudomonadota</taxon>
        <taxon>Alphaproteobacteria</taxon>
        <taxon>Hyphomicrobiales</taxon>
        <taxon>Methylobacteriaceae</taxon>
        <taxon>Methylobacterium</taxon>
    </lineage>
</organism>
<name>A0ABQ4RZM4_9HYPH</name>
<accession>A0ABQ4RZM4</accession>
<comment type="caution">
    <text evidence="1">The sequence shown here is derived from an EMBL/GenBank/DDBJ whole genome shotgun (WGS) entry which is preliminary data.</text>
</comment>
<evidence type="ECO:0000313" key="2">
    <source>
        <dbReference type="Proteomes" id="UP001055125"/>
    </source>
</evidence>
<keyword evidence="2" id="KW-1185">Reference proteome</keyword>
<proteinExistence type="predicted"/>
<evidence type="ECO:0008006" key="3">
    <source>
        <dbReference type="Google" id="ProtNLM"/>
    </source>
</evidence>
<sequence length="77" mass="7803">MISAVSVSSGGLAVAAQRYGTATEGVATLGTSLPSPVQVDLSATAVQLIESKADVSLNTAMLRSSLDAEKRVLDILV</sequence>
<dbReference type="Proteomes" id="UP001055125">
    <property type="component" value="Unassembled WGS sequence"/>
</dbReference>
<evidence type="ECO:0000313" key="1">
    <source>
        <dbReference type="EMBL" id="GJD95007.1"/>
    </source>
</evidence>
<dbReference type="RefSeq" id="WP_238244161.1">
    <property type="nucleotide sequence ID" value="NZ_BPQP01000032.1"/>
</dbReference>